<organism evidence="1 2">
    <name type="scientific">Engystomops pustulosus</name>
    <name type="common">Tungara frog</name>
    <name type="synonym">Physalaemus pustulosus</name>
    <dbReference type="NCBI Taxonomy" id="76066"/>
    <lineage>
        <taxon>Eukaryota</taxon>
        <taxon>Metazoa</taxon>
        <taxon>Chordata</taxon>
        <taxon>Craniata</taxon>
        <taxon>Vertebrata</taxon>
        <taxon>Euteleostomi</taxon>
        <taxon>Amphibia</taxon>
        <taxon>Batrachia</taxon>
        <taxon>Anura</taxon>
        <taxon>Neobatrachia</taxon>
        <taxon>Hyloidea</taxon>
        <taxon>Leptodactylidae</taxon>
        <taxon>Leiuperinae</taxon>
        <taxon>Engystomops</taxon>
    </lineage>
</organism>
<evidence type="ECO:0000313" key="1">
    <source>
        <dbReference type="EMBL" id="KAG8534846.1"/>
    </source>
</evidence>
<comment type="caution">
    <text evidence="1">The sequence shown here is derived from an EMBL/GenBank/DDBJ whole genome shotgun (WGS) entry which is preliminary data.</text>
</comment>
<evidence type="ECO:0000313" key="2">
    <source>
        <dbReference type="Proteomes" id="UP000824782"/>
    </source>
</evidence>
<sequence length="82" mass="9250">MRLPSDPVPRPWLPPWTSRVCRTTRWYHAAARPSCFAMGSVEDQVPLRFWSQVSAYIIVHGGPGGSLLQILTPTTCLPDRYP</sequence>
<accession>A0AAV6YLG2</accession>
<dbReference type="AlphaFoldDB" id="A0AAV6YLG2"/>
<name>A0AAV6YLG2_ENGPU</name>
<reference evidence="1" key="1">
    <citation type="thesis" date="2020" institute="ProQuest LLC" country="789 East Eisenhower Parkway, Ann Arbor, MI, USA">
        <title>Comparative Genomics and Chromosome Evolution.</title>
        <authorList>
            <person name="Mudd A.B."/>
        </authorList>
    </citation>
    <scope>NUCLEOTIDE SEQUENCE</scope>
    <source>
        <strain evidence="1">237g6f4</strain>
        <tissue evidence="1">Blood</tissue>
    </source>
</reference>
<proteinExistence type="predicted"/>
<protein>
    <submittedName>
        <fullName evidence="1">Uncharacterized protein</fullName>
    </submittedName>
</protein>
<keyword evidence="2" id="KW-1185">Reference proteome</keyword>
<gene>
    <name evidence="1" type="ORF">GDO81_030144</name>
</gene>
<dbReference type="Proteomes" id="UP000824782">
    <property type="component" value="Unassembled WGS sequence"/>
</dbReference>
<dbReference type="EMBL" id="WNYA01088677">
    <property type="protein sequence ID" value="KAG8534846.1"/>
    <property type="molecule type" value="Genomic_DNA"/>
</dbReference>